<gene>
    <name evidence="2" type="ORF">GN330_19760</name>
</gene>
<proteinExistence type="predicted"/>
<evidence type="ECO:0000259" key="1">
    <source>
        <dbReference type="Pfam" id="PF06568"/>
    </source>
</evidence>
<dbReference type="AlphaFoldDB" id="A0A844QN59"/>
<dbReference type="Proteomes" id="UP000463224">
    <property type="component" value="Unassembled WGS sequence"/>
</dbReference>
<dbReference type="InterPro" id="IPR009506">
    <property type="entry name" value="YjiS-like"/>
</dbReference>
<dbReference type="EMBL" id="WPHG01000006">
    <property type="protein sequence ID" value="MVA99488.1"/>
    <property type="molecule type" value="Genomic_DNA"/>
</dbReference>
<dbReference type="Pfam" id="PF06568">
    <property type="entry name" value="YjiS-like"/>
    <property type="match status" value="1"/>
</dbReference>
<comment type="caution">
    <text evidence="2">The sequence shown here is derived from an EMBL/GenBank/DDBJ whole genome shotgun (WGS) entry which is preliminary data.</text>
</comment>
<keyword evidence="3" id="KW-1185">Reference proteome</keyword>
<evidence type="ECO:0000313" key="2">
    <source>
        <dbReference type="EMBL" id="MVA99488.1"/>
    </source>
</evidence>
<name>A0A844QN59_9HYPH</name>
<protein>
    <submittedName>
        <fullName evidence="2">DUF1127 domain-containing protein</fullName>
    </submittedName>
</protein>
<feature type="domain" description="YjiS-like" evidence="1">
    <location>
        <begin position="80"/>
        <end position="102"/>
    </location>
</feature>
<sequence>MCATDRCRVESPRSFINYVDVRHNCNSFETCQGCTYLMGNSTHEVVAMALTFDFQTGNGWFARRMKTPGVPAAPKLDAPTRALLAKHDDRLLHDIGISRAELQGQDAVVFDDLARQRRLWQL</sequence>
<evidence type="ECO:0000313" key="3">
    <source>
        <dbReference type="Proteomes" id="UP000463224"/>
    </source>
</evidence>
<organism evidence="2 3">
    <name type="scientific">Nitratireductor arenosus</name>
    <dbReference type="NCBI Taxonomy" id="2682096"/>
    <lineage>
        <taxon>Bacteria</taxon>
        <taxon>Pseudomonadati</taxon>
        <taxon>Pseudomonadota</taxon>
        <taxon>Alphaproteobacteria</taxon>
        <taxon>Hyphomicrobiales</taxon>
        <taxon>Phyllobacteriaceae</taxon>
        <taxon>Nitratireductor</taxon>
    </lineage>
</organism>
<reference evidence="2 3" key="1">
    <citation type="submission" date="2019-12" db="EMBL/GenBank/DDBJ databases">
        <title>Nitratireductor arenosus sp. nov., Isolated from sea sand, Jeju island, South Korea.</title>
        <authorList>
            <person name="Kim W."/>
        </authorList>
    </citation>
    <scope>NUCLEOTIDE SEQUENCE [LARGE SCALE GENOMIC DNA]</scope>
    <source>
        <strain evidence="2 3">CAU 1489</strain>
    </source>
</reference>
<accession>A0A844QN59</accession>